<feature type="compositionally biased region" description="Polar residues" evidence="1">
    <location>
        <begin position="95"/>
        <end position="105"/>
    </location>
</feature>
<protein>
    <submittedName>
        <fullName evidence="2">Uncharacterized protein</fullName>
    </submittedName>
</protein>
<dbReference type="Proteomes" id="UP001141434">
    <property type="component" value="Unassembled WGS sequence"/>
</dbReference>
<dbReference type="GeneID" id="81396516"/>
<feature type="compositionally biased region" description="Low complexity" evidence="1">
    <location>
        <begin position="144"/>
        <end position="232"/>
    </location>
</feature>
<dbReference type="AlphaFoldDB" id="A0A9W9K3Z8"/>
<evidence type="ECO:0000313" key="3">
    <source>
        <dbReference type="Proteomes" id="UP001141434"/>
    </source>
</evidence>
<reference evidence="2" key="2">
    <citation type="journal article" date="2023" name="IMA Fungus">
        <title>Comparative genomic study of the Penicillium genus elucidates a diverse pangenome and 15 lateral gene transfer events.</title>
        <authorList>
            <person name="Petersen C."/>
            <person name="Sorensen T."/>
            <person name="Nielsen M.R."/>
            <person name="Sondergaard T.E."/>
            <person name="Sorensen J.L."/>
            <person name="Fitzpatrick D.A."/>
            <person name="Frisvad J.C."/>
            <person name="Nielsen K.L."/>
        </authorList>
    </citation>
    <scope>NUCLEOTIDE SEQUENCE</scope>
    <source>
        <strain evidence="2">IBT 34128</strain>
    </source>
</reference>
<gene>
    <name evidence="2" type="ORF">NUU61_006820</name>
</gene>
<proteinExistence type="predicted"/>
<feature type="compositionally biased region" description="Polar residues" evidence="1">
    <location>
        <begin position="257"/>
        <end position="267"/>
    </location>
</feature>
<feature type="compositionally biased region" description="Polar residues" evidence="1">
    <location>
        <begin position="129"/>
        <end position="139"/>
    </location>
</feature>
<organism evidence="2 3">
    <name type="scientific">Penicillium alfredii</name>
    <dbReference type="NCBI Taxonomy" id="1506179"/>
    <lineage>
        <taxon>Eukaryota</taxon>
        <taxon>Fungi</taxon>
        <taxon>Dikarya</taxon>
        <taxon>Ascomycota</taxon>
        <taxon>Pezizomycotina</taxon>
        <taxon>Eurotiomycetes</taxon>
        <taxon>Eurotiomycetidae</taxon>
        <taxon>Eurotiales</taxon>
        <taxon>Aspergillaceae</taxon>
        <taxon>Penicillium</taxon>
    </lineage>
</organism>
<reference evidence="2" key="1">
    <citation type="submission" date="2022-11" db="EMBL/GenBank/DDBJ databases">
        <authorList>
            <person name="Petersen C."/>
        </authorList>
    </citation>
    <scope>NUCLEOTIDE SEQUENCE</scope>
    <source>
        <strain evidence="2">IBT 34128</strain>
    </source>
</reference>
<sequence length="267" mass="28042">MRMCLLLPSIAIYKSLVLPADDQIIHQLQQPSIPTASVKMKYSLVALAIIGSALAFPIQDEGEHPTALSTHSTTHPAVCTSTKVVTVTETKKATDPQSTHVVTVTETKKASDPQSTHVVTVTETKKATDPQSTHVVTVTETEKAASTSKASSSTHKASSTSHASSSTHKASSTTHPVTSSHSTSHASSSTHKASSTTHPVTSHSTTHASSSTHKASSTTHHPSSTSAKPTPSSDEDCDVEHKGDNGEHKGWCKKAQHSGTYKNGKSD</sequence>
<dbReference type="RefSeq" id="XP_056510147.1">
    <property type="nucleotide sequence ID" value="XM_056657347.1"/>
</dbReference>
<feature type="compositionally biased region" description="Basic and acidic residues" evidence="1">
    <location>
        <begin position="239"/>
        <end position="250"/>
    </location>
</feature>
<feature type="region of interest" description="Disordered" evidence="1">
    <location>
        <begin position="90"/>
        <end position="267"/>
    </location>
</feature>
<comment type="caution">
    <text evidence="2">The sequence shown here is derived from an EMBL/GenBank/DDBJ whole genome shotgun (WGS) entry which is preliminary data.</text>
</comment>
<accession>A0A9W9K3Z8</accession>
<evidence type="ECO:0000256" key="1">
    <source>
        <dbReference type="SAM" id="MobiDB-lite"/>
    </source>
</evidence>
<dbReference type="EMBL" id="JAPMSZ010000009">
    <property type="protein sequence ID" value="KAJ5091950.1"/>
    <property type="molecule type" value="Genomic_DNA"/>
</dbReference>
<name>A0A9W9K3Z8_9EURO</name>
<keyword evidence="3" id="KW-1185">Reference proteome</keyword>
<evidence type="ECO:0000313" key="2">
    <source>
        <dbReference type="EMBL" id="KAJ5091950.1"/>
    </source>
</evidence>
<feature type="compositionally biased region" description="Polar residues" evidence="1">
    <location>
        <begin position="112"/>
        <end position="122"/>
    </location>
</feature>